<keyword evidence="2" id="KW-1185">Reference proteome</keyword>
<dbReference type="VEuPathDB" id="FungiDB:A1O9_08045"/>
<reference evidence="1 2" key="1">
    <citation type="submission" date="2013-03" db="EMBL/GenBank/DDBJ databases">
        <title>The Genome Sequence of Exophiala aquamarina CBS 119918.</title>
        <authorList>
            <consortium name="The Broad Institute Genomics Platform"/>
            <person name="Cuomo C."/>
            <person name="de Hoog S."/>
            <person name="Gorbushina A."/>
            <person name="Walker B."/>
            <person name="Young S.K."/>
            <person name="Zeng Q."/>
            <person name="Gargeya S."/>
            <person name="Fitzgerald M."/>
            <person name="Haas B."/>
            <person name="Abouelleil A."/>
            <person name="Allen A.W."/>
            <person name="Alvarado L."/>
            <person name="Arachchi H.M."/>
            <person name="Berlin A.M."/>
            <person name="Chapman S.B."/>
            <person name="Gainer-Dewar J."/>
            <person name="Goldberg J."/>
            <person name="Griggs A."/>
            <person name="Gujja S."/>
            <person name="Hansen M."/>
            <person name="Howarth C."/>
            <person name="Imamovic A."/>
            <person name="Ireland A."/>
            <person name="Larimer J."/>
            <person name="McCowan C."/>
            <person name="Murphy C."/>
            <person name="Pearson M."/>
            <person name="Poon T.W."/>
            <person name="Priest M."/>
            <person name="Roberts A."/>
            <person name="Saif S."/>
            <person name="Shea T."/>
            <person name="Sisk P."/>
            <person name="Sykes S."/>
            <person name="Wortman J."/>
            <person name="Nusbaum C."/>
            <person name="Birren B."/>
        </authorList>
    </citation>
    <scope>NUCLEOTIDE SEQUENCE [LARGE SCALE GENOMIC DNA]</scope>
    <source>
        <strain evidence="1 2">CBS 119918</strain>
    </source>
</reference>
<dbReference type="OrthoDB" id="4120486at2759"/>
<gene>
    <name evidence="1" type="ORF">A1O9_08045</name>
</gene>
<accession>A0A072P8N2</accession>
<evidence type="ECO:0000313" key="1">
    <source>
        <dbReference type="EMBL" id="KEF56464.1"/>
    </source>
</evidence>
<dbReference type="EMBL" id="AMGV01000006">
    <property type="protein sequence ID" value="KEF56464.1"/>
    <property type="molecule type" value="Genomic_DNA"/>
</dbReference>
<dbReference type="GeneID" id="25282958"/>
<dbReference type="RefSeq" id="XP_013259054.1">
    <property type="nucleotide sequence ID" value="XM_013403600.1"/>
</dbReference>
<proteinExistence type="predicted"/>
<dbReference type="Proteomes" id="UP000027920">
    <property type="component" value="Unassembled WGS sequence"/>
</dbReference>
<comment type="caution">
    <text evidence="1">The sequence shown here is derived from an EMBL/GenBank/DDBJ whole genome shotgun (WGS) entry which is preliminary data.</text>
</comment>
<dbReference type="AlphaFoldDB" id="A0A072P8N2"/>
<sequence>MADEVPLGPQADFNIIATEIPKIPNTPALAGGQQLLAELRAMREQATRDTMAIRQDVANIRQEIVDVRQELVTIITANHNNAAWVQNTYLRS</sequence>
<organism evidence="1 2">
    <name type="scientific">Exophiala aquamarina CBS 119918</name>
    <dbReference type="NCBI Taxonomy" id="1182545"/>
    <lineage>
        <taxon>Eukaryota</taxon>
        <taxon>Fungi</taxon>
        <taxon>Dikarya</taxon>
        <taxon>Ascomycota</taxon>
        <taxon>Pezizomycotina</taxon>
        <taxon>Eurotiomycetes</taxon>
        <taxon>Chaetothyriomycetidae</taxon>
        <taxon>Chaetothyriales</taxon>
        <taxon>Herpotrichiellaceae</taxon>
        <taxon>Exophiala</taxon>
    </lineage>
</organism>
<evidence type="ECO:0000313" key="2">
    <source>
        <dbReference type="Proteomes" id="UP000027920"/>
    </source>
</evidence>
<dbReference type="HOGENOM" id="CLU_2413274_0_0_1"/>
<dbReference type="STRING" id="1182545.A0A072P8N2"/>
<name>A0A072P8N2_9EURO</name>
<protein>
    <submittedName>
        <fullName evidence="1">Uncharacterized protein</fullName>
    </submittedName>
</protein>